<sequence length="106" mass="10815">MPGHRGVTAVRSYNVIPLPRARLLTSAMLVGNAVGLLAGVAGTVLVHTPIRPDLVIALVVGIPSVLGLAIILFSGRRWVTTLGAFILALAPGWFGVLAAIQVASGG</sequence>
<feature type="transmembrane region" description="Helical" evidence="1">
    <location>
        <begin position="82"/>
        <end position="103"/>
    </location>
</feature>
<accession>U5WRZ3</accession>
<gene>
    <name evidence="2" type="ORF">MKAN_18200</name>
</gene>
<evidence type="ECO:0000313" key="2">
    <source>
        <dbReference type="EMBL" id="AGZ51998.1"/>
    </source>
</evidence>
<feature type="transmembrane region" description="Helical" evidence="1">
    <location>
        <begin position="54"/>
        <end position="75"/>
    </location>
</feature>
<evidence type="ECO:0000256" key="1">
    <source>
        <dbReference type="SAM" id="Phobius"/>
    </source>
</evidence>
<keyword evidence="1" id="KW-0472">Membrane</keyword>
<dbReference type="Proteomes" id="UP000017786">
    <property type="component" value="Chromosome"/>
</dbReference>
<reference evidence="2 3" key="1">
    <citation type="submission" date="2013-10" db="EMBL/GenBank/DDBJ databases">
        <title>Genome sequence of Mycobacterium kansasii.</title>
        <authorList>
            <consortium name="McGill University Mycobacterium genome consortium"/>
            <person name="Veyrier F.J."/>
            <person name="Behr M.A."/>
        </authorList>
    </citation>
    <scope>NUCLEOTIDE SEQUENCE [LARGE SCALE GENOMIC DNA]</scope>
    <source>
        <strain evidence="2 3">ATCC 12478</strain>
    </source>
</reference>
<dbReference type="Pfam" id="PF16936">
    <property type="entry name" value="Holin_9"/>
    <property type="match status" value="1"/>
</dbReference>
<dbReference type="eggNOG" id="ENOG503034X">
    <property type="taxonomic scope" value="Bacteria"/>
</dbReference>
<evidence type="ECO:0008006" key="4">
    <source>
        <dbReference type="Google" id="ProtNLM"/>
    </source>
</evidence>
<dbReference type="HOGENOM" id="CLU_186837_0_0_11"/>
<dbReference type="AlphaFoldDB" id="U5WRZ3"/>
<dbReference type="InterPro" id="IPR031614">
    <property type="entry name" value="Holin_9"/>
</dbReference>
<feature type="transmembrane region" description="Helical" evidence="1">
    <location>
        <begin position="21"/>
        <end position="42"/>
    </location>
</feature>
<protein>
    <recommendedName>
        <fullName evidence="4">Hydrophobic protein</fullName>
    </recommendedName>
</protein>
<keyword evidence="1" id="KW-1133">Transmembrane helix</keyword>
<keyword evidence="1" id="KW-0812">Transmembrane</keyword>
<dbReference type="KEGG" id="mkn:MKAN_18200"/>
<evidence type="ECO:0000313" key="3">
    <source>
        <dbReference type="Proteomes" id="UP000017786"/>
    </source>
</evidence>
<proteinExistence type="predicted"/>
<dbReference type="EMBL" id="CP006835">
    <property type="protein sequence ID" value="AGZ51998.1"/>
    <property type="molecule type" value="Genomic_DNA"/>
</dbReference>
<name>U5WRZ3_MYCKA</name>
<organism evidence="2 3">
    <name type="scientific">Mycobacterium kansasii ATCC 12478</name>
    <dbReference type="NCBI Taxonomy" id="557599"/>
    <lineage>
        <taxon>Bacteria</taxon>
        <taxon>Bacillati</taxon>
        <taxon>Actinomycetota</taxon>
        <taxon>Actinomycetes</taxon>
        <taxon>Mycobacteriales</taxon>
        <taxon>Mycobacteriaceae</taxon>
        <taxon>Mycobacterium</taxon>
    </lineage>
</organism>